<dbReference type="STRING" id="536979.SAMN04488055_5119"/>
<feature type="transmembrane region" description="Helical" evidence="4">
    <location>
        <begin position="77"/>
        <end position="100"/>
    </location>
</feature>
<dbReference type="PANTHER" id="PTHR23518:SF2">
    <property type="entry name" value="MAJOR FACILITATOR SUPERFAMILY TRANSPORTER"/>
    <property type="match status" value="1"/>
</dbReference>
<keyword evidence="7" id="KW-1185">Reference proteome</keyword>
<feature type="transmembrane region" description="Helical" evidence="4">
    <location>
        <begin position="139"/>
        <end position="158"/>
    </location>
</feature>
<dbReference type="AlphaFoldDB" id="A0A1N6K5J8"/>
<evidence type="ECO:0000256" key="1">
    <source>
        <dbReference type="ARBA" id="ARBA00022692"/>
    </source>
</evidence>
<dbReference type="GO" id="GO:0022857">
    <property type="term" value="F:transmembrane transporter activity"/>
    <property type="evidence" value="ECO:0007669"/>
    <property type="project" value="InterPro"/>
</dbReference>
<evidence type="ECO:0000256" key="2">
    <source>
        <dbReference type="ARBA" id="ARBA00022989"/>
    </source>
</evidence>
<dbReference type="Gene3D" id="1.20.1250.20">
    <property type="entry name" value="MFS general substrate transporter like domains"/>
    <property type="match status" value="2"/>
</dbReference>
<dbReference type="EMBL" id="FSRA01000002">
    <property type="protein sequence ID" value="SIO51830.1"/>
    <property type="molecule type" value="Genomic_DNA"/>
</dbReference>
<evidence type="ECO:0000313" key="7">
    <source>
        <dbReference type="Proteomes" id="UP000185003"/>
    </source>
</evidence>
<evidence type="ECO:0000313" key="6">
    <source>
        <dbReference type="EMBL" id="SIO51830.1"/>
    </source>
</evidence>
<dbReference type="SUPFAM" id="SSF103473">
    <property type="entry name" value="MFS general substrate transporter"/>
    <property type="match status" value="1"/>
</dbReference>
<organism evidence="6 7">
    <name type="scientific">Chitinophaga niabensis</name>
    <dbReference type="NCBI Taxonomy" id="536979"/>
    <lineage>
        <taxon>Bacteria</taxon>
        <taxon>Pseudomonadati</taxon>
        <taxon>Bacteroidota</taxon>
        <taxon>Chitinophagia</taxon>
        <taxon>Chitinophagales</taxon>
        <taxon>Chitinophagaceae</taxon>
        <taxon>Chitinophaga</taxon>
    </lineage>
</organism>
<feature type="transmembrane region" description="Helical" evidence="4">
    <location>
        <begin position="365"/>
        <end position="385"/>
    </location>
</feature>
<gene>
    <name evidence="6" type="ORF">SAMN04488055_5119</name>
</gene>
<dbReference type="InterPro" id="IPR036259">
    <property type="entry name" value="MFS_trans_sf"/>
</dbReference>
<feature type="transmembrane region" description="Helical" evidence="4">
    <location>
        <begin position="298"/>
        <end position="315"/>
    </location>
</feature>
<dbReference type="CDD" id="cd17370">
    <property type="entry name" value="MFS_MJ1317_like"/>
    <property type="match status" value="1"/>
</dbReference>
<protein>
    <submittedName>
        <fullName evidence="6">Sugar phosphate permease</fullName>
    </submittedName>
</protein>
<accession>A0A1N6K5J8</accession>
<dbReference type="PANTHER" id="PTHR23518">
    <property type="entry name" value="C-METHYLTRANSFERASE"/>
    <property type="match status" value="1"/>
</dbReference>
<feature type="domain" description="Major facilitator superfamily (MFS) profile" evidence="5">
    <location>
        <begin position="7"/>
        <end position="389"/>
    </location>
</feature>
<reference evidence="6 7" key="1">
    <citation type="submission" date="2016-11" db="EMBL/GenBank/DDBJ databases">
        <authorList>
            <person name="Jaros S."/>
            <person name="Januszkiewicz K."/>
            <person name="Wedrychowicz H."/>
        </authorList>
    </citation>
    <scope>NUCLEOTIDE SEQUENCE [LARGE SCALE GENOMIC DNA]</scope>
    <source>
        <strain evidence="6 7">DSM 24787</strain>
    </source>
</reference>
<keyword evidence="1 4" id="KW-0812">Transmembrane</keyword>
<dbReference type="InterPro" id="IPR011701">
    <property type="entry name" value="MFS"/>
</dbReference>
<dbReference type="Proteomes" id="UP000185003">
    <property type="component" value="Unassembled WGS sequence"/>
</dbReference>
<name>A0A1N6K5J8_9BACT</name>
<dbReference type="Pfam" id="PF07690">
    <property type="entry name" value="MFS_1"/>
    <property type="match status" value="1"/>
</dbReference>
<dbReference type="PROSITE" id="PS50850">
    <property type="entry name" value="MFS"/>
    <property type="match status" value="1"/>
</dbReference>
<dbReference type="OrthoDB" id="9803985at2"/>
<feature type="transmembrane region" description="Helical" evidence="4">
    <location>
        <begin position="216"/>
        <end position="236"/>
    </location>
</feature>
<evidence type="ECO:0000259" key="5">
    <source>
        <dbReference type="PROSITE" id="PS50850"/>
    </source>
</evidence>
<evidence type="ECO:0000256" key="4">
    <source>
        <dbReference type="SAM" id="Phobius"/>
    </source>
</evidence>
<feature type="transmembrane region" description="Helical" evidence="4">
    <location>
        <begin position="38"/>
        <end position="57"/>
    </location>
</feature>
<dbReference type="RefSeq" id="WP_074242386.1">
    <property type="nucleotide sequence ID" value="NZ_FSRA01000002.1"/>
</dbReference>
<feature type="transmembrane region" description="Helical" evidence="4">
    <location>
        <begin position="164"/>
        <end position="183"/>
    </location>
</feature>
<feature type="transmembrane region" description="Helical" evidence="4">
    <location>
        <begin position="276"/>
        <end position="292"/>
    </location>
</feature>
<proteinExistence type="predicted"/>
<feature type="transmembrane region" description="Helical" evidence="4">
    <location>
        <begin position="248"/>
        <end position="269"/>
    </location>
</feature>
<evidence type="ECO:0000256" key="3">
    <source>
        <dbReference type="ARBA" id="ARBA00023136"/>
    </source>
</evidence>
<sequence>MKYLTRTVWILSFISLLTDVASEMLYPIMPIYLKSIGFSILLIGILEGVAEATAGLSKGYFGKLSDHSRKRAPFVQLGYVLSAVSKPMMAVLVYPVWIFFARTIDRLGKGIRTGARDALLSDEASPATKGRVFGFHRSMDTLGAVAGPALALLFLYFYPGQYRTLFLVAFVPGLLAIGLSFYLKDRKTVVKENKTPVGFFSFLRYWKSSPAVYRKVVVGLLVFTLSNSSDVFLLLKVKQAGLSDTATIGVYIFYNLVYALAAFPLGMLADRMGLKKIFVSGLLLFIIVYTGMTITGSWYWYGFLFFLYGLYAAATEGISKAWISSITHKADTATAIGTYTGFQSVCTMLASSFTGWIWFQFGAGNAFLITAIIAIFVFFYFLLTIPEPVVDDVRSTNS</sequence>
<feature type="transmembrane region" description="Helical" evidence="4">
    <location>
        <begin position="336"/>
        <end position="359"/>
    </location>
</feature>
<keyword evidence="2 4" id="KW-1133">Transmembrane helix</keyword>
<feature type="transmembrane region" description="Helical" evidence="4">
    <location>
        <begin position="6"/>
        <end position="26"/>
    </location>
</feature>
<keyword evidence="3 4" id="KW-0472">Membrane</keyword>
<dbReference type="InterPro" id="IPR020846">
    <property type="entry name" value="MFS_dom"/>
</dbReference>